<evidence type="ECO:0000313" key="2">
    <source>
        <dbReference type="Proteomes" id="UP000054877"/>
    </source>
</evidence>
<sequence>MIYIRVITVILLHMIVLNGRAYALPPISDKLSYQGHVFFNVTDSAPVGESYLLNQQLSSLKLESEYQPGKWSRLKGLLIYNTTPTPITPTFFLEQLYAGVKRPELPKWYLEVGRKWLAFGSYRNDLIYKPLTKALGQTNEQIMVIGYDNLVYANAGIFYPHSRIQSSSLPVYYNLNGGVHKKHYDVGISYIYSLADSQLFQYNKGFGGFLSGSVTSHVPGMAAYANLKYRRFNTYITYVSAIKRFKVSEVSYQNTGALPHVFSVQTGYEISLKNTLVKVIGFYDQSFQALALQLPQKRAGLGLSWYPSSRITLQFQYFKDYNYSQFVQAGGLNRTITGNATPRNTFALQAIVNF</sequence>
<name>A0A0W0YW27_LEGSP</name>
<dbReference type="RefSeq" id="WP_133141197.1">
    <property type="nucleotide sequence ID" value="NZ_CAAAII010000012.1"/>
</dbReference>
<organism evidence="1 2">
    <name type="scientific">Legionella spiritensis</name>
    <dbReference type="NCBI Taxonomy" id="452"/>
    <lineage>
        <taxon>Bacteria</taxon>
        <taxon>Pseudomonadati</taxon>
        <taxon>Pseudomonadota</taxon>
        <taxon>Gammaproteobacteria</taxon>
        <taxon>Legionellales</taxon>
        <taxon>Legionellaceae</taxon>
        <taxon>Legionella</taxon>
    </lineage>
</organism>
<accession>A0A0W0YW27</accession>
<dbReference type="OrthoDB" id="5635034at2"/>
<dbReference type="PATRIC" id="fig|452.5.peg.2988"/>
<protein>
    <submittedName>
        <fullName evidence="1">Coiled-coil protein</fullName>
    </submittedName>
</protein>
<dbReference type="NCBIfam" id="NF033652">
    <property type="entry name" value="LbtU_sider_porin"/>
    <property type="match status" value="1"/>
</dbReference>
<dbReference type="AlphaFoldDB" id="A0A0W0YW27"/>
<comment type="caution">
    <text evidence="1">The sequence shown here is derived from an EMBL/GenBank/DDBJ whole genome shotgun (WGS) entry which is preliminary data.</text>
</comment>
<keyword evidence="2" id="KW-1185">Reference proteome</keyword>
<proteinExistence type="predicted"/>
<dbReference type="STRING" id="452.Lspi_2699"/>
<reference evidence="1 2" key="1">
    <citation type="submission" date="2015-11" db="EMBL/GenBank/DDBJ databases">
        <title>Genomic analysis of 38 Legionella species identifies large and diverse effector repertoires.</title>
        <authorList>
            <person name="Burstein D."/>
            <person name="Amaro F."/>
            <person name="Zusman T."/>
            <person name="Lifshitz Z."/>
            <person name="Cohen O."/>
            <person name="Gilbert J.A."/>
            <person name="Pupko T."/>
            <person name="Shuman H.A."/>
            <person name="Segal G."/>
        </authorList>
    </citation>
    <scope>NUCLEOTIDE SEQUENCE [LARGE SCALE GENOMIC DNA]</scope>
    <source>
        <strain evidence="1 2">Mt.St.Helens-9</strain>
    </source>
</reference>
<dbReference type="Proteomes" id="UP000054877">
    <property type="component" value="Unassembled WGS sequence"/>
</dbReference>
<gene>
    <name evidence="1" type="ORF">Lspi_2699</name>
</gene>
<evidence type="ECO:0000313" key="1">
    <source>
        <dbReference type="EMBL" id="KTD61079.1"/>
    </source>
</evidence>
<dbReference type="EMBL" id="LNYX01000034">
    <property type="protein sequence ID" value="KTD61079.1"/>
    <property type="molecule type" value="Genomic_DNA"/>
</dbReference>